<dbReference type="RefSeq" id="WP_230499017.1">
    <property type="nucleotide sequence ID" value="NZ_CAKJTG010000045.1"/>
</dbReference>
<dbReference type="Proteomes" id="UP000789845">
    <property type="component" value="Unassembled WGS sequence"/>
</dbReference>
<keyword evidence="2" id="KW-1185">Reference proteome</keyword>
<gene>
    <name evidence="1" type="ORF">NEOCIP111885_04434</name>
</gene>
<sequence length="75" mass="8844">MKPYEITHMIIDDEFYGEETVTTNFTHNEKEYSITFDKSDLEILNTWVFENDTSLPANLSIEIIEAIREDVKKNI</sequence>
<dbReference type="EMBL" id="CAKJTG010000045">
    <property type="protein sequence ID" value="CAG9610659.1"/>
    <property type="molecule type" value="Genomic_DNA"/>
</dbReference>
<evidence type="ECO:0000313" key="1">
    <source>
        <dbReference type="EMBL" id="CAG9610659.1"/>
    </source>
</evidence>
<organism evidence="1 2">
    <name type="scientific">Pseudoneobacillus rhizosphaerae</name>
    <dbReference type="NCBI Taxonomy" id="2880968"/>
    <lineage>
        <taxon>Bacteria</taxon>
        <taxon>Bacillati</taxon>
        <taxon>Bacillota</taxon>
        <taxon>Bacilli</taxon>
        <taxon>Bacillales</taxon>
        <taxon>Bacillaceae</taxon>
        <taxon>Pseudoneobacillus</taxon>
    </lineage>
</organism>
<dbReference type="AlphaFoldDB" id="A0A9C7GE30"/>
<accession>A0A9C7GE30</accession>
<proteinExistence type="predicted"/>
<comment type="caution">
    <text evidence="1">The sequence shown here is derived from an EMBL/GenBank/DDBJ whole genome shotgun (WGS) entry which is preliminary data.</text>
</comment>
<reference evidence="1" key="1">
    <citation type="submission" date="2021-10" db="EMBL/GenBank/DDBJ databases">
        <authorList>
            <person name="Criscuolo A."/>
        </authorList>
    </citation>
    <scope>NUCLEOTIDE SEQUENCE</scope>
    <source>
        <strain evidence="1">CIP111885</strain>
    </source>
</reference>
<protein>
    <submittedName>
        <fullName evidence="1">Uncharacterized protein</fullName>
    </submittedName>
</protein>
<evidence type="ECO:0000313" key="2">
    <source>
        <dbReference type="Proteomes" id="UP000789845"/>
    </source>
</evidence>
<name>A0A9C7GE30_9BACI</name>